<dbReference type="FunFam" id="3.30.420.40:FF:000058">
    <property type="entry name" value="Putative actin-related protein 5"/>
    <property type="match status" value="1"/>
</dbReference>
<comment type="function">
    <text evidence="6">Component of the SWR1 complex which mediates the ATP-dependent exchange of histone H2A for the H2A variant HZT1 leading to transcriptional regulation of selected genes by chromatin remodeling. Involved in chromosome stability.</text>
</comment>
<evidence type="ECO:0000256" key="2">
    <source>
        <dbReference type="ARBA" id="ARBA00005665"/>
    </source>
</evidence>
<keyword evidence="4" id="KW-0963">Cytoplasm</keyword>
<dbReference type="InterPro" id="IPR036812">
    <property type="entry name" value="NAD(P)_OxRdtase_dom_sf"/>
</dbReference>
<dbReference type="Pfam" id="PF00022">
    <property type="entry name" value="Actin"/>
    <property type="match status" value="1"/>
</dbReference>
<evidence type="ECO:0000256" key="6">
    <source>
        <dbReference type="ARBA" id="ARBA00025222"/>
    </source>
</evidence>
<evidence type="ECO:0000256" key="7">
    <source>
        <dbReference type="ARBA" id="ARBA00063309"/>
    </source>
</evidence>
<dbReference type="CDD" id="cd19164">
    <property type="entry name" value="AKR_ARA2"/>
    <property type="match status" value="1"/>
</dbReference>
<dbReference type="FunFam" id="3.90.640.10:FF:000014">
    <property type="entry name" value="Putative actin-related protein 6"/>
    <property type="match status" value="1"/>
</dbReference>
<dbReference type="InterPro" id="IPR004000">
    <property type="entry name" value="Actin"/>
</dbReference>
<dbReference type="InterPro" id="IPR023210">
    <property type="entry name" value="NADP_OxRdtase_dom"/>
</dbReference>
<evidence type="ECO:0000256" key="1">
    <source>
        <dbReference type="ARBA" id="ARBA00004496"/>
    </source>
</evidence>
<dbReference type="CDD" id="cd10210">
    <property type="entry name" value="ASKHA_NBD_Arp6"/>
    <property type="match status" value="1"/>
</dbReference>
<dbReference type="Pfam" id="PF00248">
    <property type="entry name" value="Aldo_ket_red"/>
    <property type="match status" value="1"/>
</dbReference>
<accession>A0A8K0W6D7</accession>
<dbReference type="Gene3D" id="3.90.640.10">
    <property type="entry name" value="Actin, Chain A, domain 4"/>
    <property type="match status" value="1"/>
</dbReference>
<gene>
    <name evidence="10" type="ORF">BKA59DRAFT_496094</name>
</gene>
<dbReference type="SUPFAM" id="SSF51430">
    <property type="entry name" value="NAD(P)-linked oxidoreductase"/>
    <property type="match status" value="1"/>
</dbReference>
<comment type="subcellular location">
    <subcellularLocation>
        <location evidence="1">Cytoplasm</location>
    </subcellularLocation>
</comment>
<dbReference type="Gene3D" id="3.20.20.100">
    <property type="entry name" value="NADP-dependent oxidoreductase domain"/>
    <property type="match status" value="1"/>
</dbReference>
<dbReference type="SUPFAM" id="SSF53067">
    <property type="entry name" value="Actin-like ATPase domain"/>
    <property type="match status" value="2"/>
</dbReference>
<evidence type="ECO:0000313" key="11">
    <source>
        <dbReference type="Proteomes" id="UP000813427"/>
    </source>
</evidence>
<comment type="similarity">
    <text evidence="2">Belongs to the actin family. ARP6 subfamily.</text>
</comment>
<evidence type="ECO:0000256" key="3">
    <source>
        <dbReference type="ARBA" id="ARBA00018633"/>
    </source>
</evidence>
<comment type="caution">
    <text evidence="10">The sequence shown here is derived from an EMBL/GenBank/DDBJ whole genome shotgun (WGS) entry which is preliminary data.</text>
</comment>
<organism evidence="10 11">
    <name type="scientific">Fusarium tricinctum</name>
    <dbReference type="NCBI Taxonomy" id="61284"/>
    <lineage>
        <taxon>Eukaryota</taxon>
        <taxon>Fungi</taxon>
        <taxon>Dikarya</taxon>
        <taxon>Ascomycota</taxon>
        <taxon>Pezizomycotina</taxon>
        <taxon>Sordariomycetes</taxon>
        <taxon>Hypocreomycetidae</taxon>
        <taxon>Hypocreales</taxon>
        <taxon>Nectriaceae</taxon>
        <taxon>Fusarium</taxon>
        <taxon>Fusarium tricinctum species complex</taxon>
    </lineage>
</organism>
<evidence type="ECO:0000256" key="8">
    <source>
        <dbReference type="ARBA" id="ARBA00073820"/>
    </source>
</evidence>
<dbReference type="Gene3D" id="3.30.420.40">
    <property type="match status" value="2"/>
</dbReference>
<dbReference type="GO" id="GO:0070485">
    <property type="term" value="P:dehydro-D-arabinono-1,4-lactone biosynthetic process"/>
    <property type="evidence" value="ECO:0007669"/>
    <property type="project" value="TreeGrafter"/>
</dbReference>
<evidence type="ECO:0000256" key="4">
    <source>
        <dbReference type="ARBA" id="ARBA00022490"/>
    </source>
</evidence>
<name>A0A8K0W6D7_9HYPO</name>
<keyword evidence="11" id="KW-1185">Reference proteome</keyword>
<keyword evidence="5" id="KW-0560">Oxidoreductase</keyword>
<dbReference type="Proteomes" id="UP000813427">
    <property type="component" value="Unassembled WGS sequence"/>
</dbReference>
<dbReference type="PANTHER" id="PTHR42686">
    <property type="entry name" value="GH17980P-RELATED"/>
    <property type="match status" value="1"/>
</dbReference>
<reference evidence="10" key="1">
    <citation type="journal article" date="2021" name="Nat. Commun.">
        <title>Genetic determinants of endophytism in the Arabidopsis root mycobiome.</title>
        <authorList>
            <person name="Mesny F."/>
            <person name="Miyauchi S."/>
            <person name="Thiergart T."/>
            <person name="Pickel B."/>
            <person name="Atanasova L."/>
            <person name="Karlsson M."/>
            <person name="Huettel B."/>
            <person name="Barry K.W."/>
            <person name="Haridas S."/>
            <person name="Chen C."/>
            <person name="Bauer D."/>
            <person name="Andreopoulos W."/>
            <person name="Pangilinan J."/>
            <person name="LaButti K."/>
            <person name="Riley R."/>
            <person name="Lipzen A."/>
            <person name="Clum A."/>
            <person name="Drula E."/>
            <person name="Henrissat B."/>
            <person name="Kohler A."/>
            <person name="Grigoriev I.V."/>
            <person name="Martin F.M."/>
            <person name="Hacquard S."/>
        </authorList>
    </citation>
    <scope>NUCLEOTIDE SEQUENCE</scope>
    <source>
        <strain evidence="10">MPI-SDFR-AT-0068</strain>
    </source>
</reference>
<dbReference type="OrthoDB" id="6220758at2759"/>
<dbReference type="GO" id="GO:0005829">
    <property type="term" value="C:cytosol"/>
    <property type="evidence" value="ECO:0007669"/>
    <property type="project" value="TreeGrafter"/>
</dbReference>
<dbReference type="SMART" id="SM00268">
    <property type="entry name" value="ACTIN"/>
    <property type="match status" value="1"/>
</dbReference>
<dbReference type="GO" id="GO:0005634">
    <property type="term" value="C:nucleus"/>
    <property type="evidence" value="ECO:0007669"/>
    <property type="project" value="UniProtKB-ARBA"/>
</dbReference>
<dbReference type="InterPro" id="IPR043129">
    <property type="entry name" value="ATPase_NBD"/>
</dbReference>
<protein>
    <recommendedName>
        <fullName evidence="3">Actin-like protein ARP6</fullName>
    </recommendedName>
    <alternativeName>
        <fullName evidence="8">Actin-like protein arp6</fullName>
    </alternativeName>
</protein>
<evidence type="ECO:0000313" key="10">
    <source>
        <dbReference type="EMBL" id="KAH7235538.1"/>
    </source>
</evidence>
<feature type="domain" description="NADP-dependent oxidoreductase" evidence="9">
    <location>
        <begin position="14"/>
        <end position="309"/>
    </location>
</feature>
<dbReference type="GO" id="GO:0045290">
    <property type="term" value="F:D-arabinose 1-dehydrogenase [NAD(P)+] activity"/>
    <property type="evidence" value="ECO:0007669"/>
    <property type="project" value="InterPro"/>
</dbReference>
<dbReference type="AlphaFoldDB" id="A0A8K0W6D7"/>
<evidence type="ECO:0000259" key="9">
    <source>
        <dbReference type="Pfam" id="PF00248"/>
    </source>
</evidence>
<dbReference type="InterPro" id="IPR020471">
    <property type="entry name" value="AKR"/>
</dbReference>
<dbReference type="EMBL" id="JAGPXF010000007">
    <property type="protein sequence ID" value="KAH7235538.1"/>
    <property type="molecule type" value="Genomic_DNA"/>
</dbReference>
<dbReference type="InterPro" id="IPR044480">
    <property type="entry name" value="Ara2-like"/>
</dbReference>
<comment type="subunit">
    <text evidence="7">Component of the SWR1 chromatin remodeling complex.</text>
</comment>
<evidence type="ECO:0000256" key="5">
    <source>
        <dbReference type="ARBA" id="ARBA00023002"/>
    </source>
</evidence>
<dbReference type="PANTHER" id="PTHR42686:SF1">
    <property type="entry name" value="GH17980P-RELATED"/>
    <property type="match status" value="1"/>
</dbReference>
<sequence length="830" mass="92970">MSAVRKPLSEVLPPLILGTATFNHQYHPDPARMPYTDIVGRALAHNILGFDTSPYYGPSEILLGDALRKLTPPPPREGYFLITKAGRVAGDEFDYSPAWIRYSVCRSLERLGTSYLDLVYTHDVEFVSPEEVLAAVMELRRLRDQGLIRYVGISGYPVETLASLAEMILRETGEPLDAVMSYSNFCVQNGQLGAKTLLDRFKAAGVDCVPNASMLGMGLLTTRGIDNSPMRAWHPAPEELRDLCIKLSNIAQDEGEHLEEVAIRWALENWARVGSEFGTKLNPSDTGRLGVSVMGVSSVDELEETWALWTSVVGLVGDEEATQRKAKIERIVRERMWPALGSWKDYAWESGGPGFVNTRRVEDMGVVPRDETALKWRLIPGITDGRKHFLRRKAKPATPKGPSTTLVLDNGAATIKAGLVRDGKIDEPRIIPNVIARDRARKVYVASELEKCRDFGEIQFRRPMEKGYIVNWEAQKEIWDRELFENKACKFDPAETRLILAEPPNGLPILQTNCDQIVFEEYGFTSYYRGIGPSFNAYHDIQNVFRTPQENPTVANIPTEVLMVIDSGYSHTTITPLLRGQPLHSAIKRLDVGGKVLTNYLTRLISLRHFDMRNDTYIVNEMKELSCYVAADFKADIEKTWKGTRGERRPDYLSGGGIAKDYILPDFHTRSNGTLTDYEPSRHSKAKKMANQTEEDALTLRNERFAVPELLFSPSDAGIRQPGLADLVQESLNELPIGLWPSMLANIIVVGGNTHFDGFIQRLQKEVVQRVPDDCIVRVARPADPVTQTWYGGANLANHPNIERLAVTKKEYEEHGSSWVARKFAAGLGT</sequence>
<proteinExistence type="inferred from homology"/>